<evidence type="ECO:0000313" key="3">
    <source>
        <dbReference type="Proteomes" id="UP000324222"/>
    </source>
</evidence>
<organism evidence="2 3">
    <name type="scientific">Portunus trituberculatus</name>
    <name type="common">Swimming crab</name>
    <name type="synonym">Neptunus trituberculatus</name>
    <dbReference type="NCBI Taxonomy" id="210409"/>
    <lineage>
        <taxon>Eukaryota</taxon>
        <taxon>Metazoa</taxon>
        <taxon>Ecdysozoa</taxon>
        <taxon>Arthropoda</taxon>
        <taxon>Crustacea</taxon>
        <taxon>Multicrustacea</taxon>
        <taxon>Malacostraca</taxon>
        <taxon>Eumalacostraca</taxon>
        <taxon>Eucarida</taxon>
        <taxon>Decapoda</taxon>
        <taxon>Pleocyemata</taxon>
        <taxon>Brachyura</taxon>
        <taxon>Eubrachyura</taxon>
        <taxon>Portunoidea</taxon>
        <taxon>Portunidae</taxon>
        <taxon>Portuninae</taxon>
        <taxon>Portunus</taxon>
    </lineage>
</organism>
<feature type="region of interest" description="Disordered" evidence="1">
    <location>
        <begin position="20"/>
        <end position="59"/>
    </location>
</feature>
<comment type="caution">
    <text evidence="2">The sequence shown here is derived from an EMBL/GenBank/DDBJ whole genome shotgun (WGS) entry which is preliminary data.</text>
</comment>
<protein>
    <submittedName>
        <fullName evidence="2">Uncharacterized protein</fullName>
    </submittedName>
</protein>
<sequence length="59" mass="5719">MNEVVVDYDTYFIAGLEVADGSDGGGGAGSGGGAGDGGGKEYGKKSLSSPSSISYSSFC</sequence>
<evidence type="ECO:0000256" key="1">
    <source>
        <dbReference type="SAM" id="MobiDB-lite"/>
    </source>
</evidence>
<evidence type="ECO:0000313" key="2">
    <source>
        <dbReference type="EMBL" id="MPD04442.1"/>
    </source>
</evidence>
<name>A0A5B7K270_PORTR</name>
<feature type="compositionally biased region" description="Gly residues" evidence="1">
    <location>
        <begin position="22"/>
        <end position="37"/>
    </location>
</feature>
<gene>
    <name evidence="2" type="ORF">E2C01_100132</name>
</gene>
<feature type="compositionally biased region" description="Low complexity" evidence="1">
    <location>
        <begin position="46"/>
        <end position="59"/>
    </location>
</feature>
<dbReference type="AlphaFoldDB" id="A0A5B7K270"/>
<reference evidence="2 3" key="1">
    <citation type="submission" date="2019-05" db="EMBL/GenBank/DDBJ databases">
        <title>Another draft genome of Portunus trituberculatus and its Hox gene families provides insights of decapod evolution.</title>
        <authorList>
            <person name="Jeong J.-H."/>
            <person name="Song I."/>
            <person name="Kim S."/>
            <person name="Choi T."/>
            <person name="Kim D."/>
            <person name="Ryu S."/>
            <person name="Kim W."/>
        </authorList>
    </citation>
    <scope>NUCLEOTIDE SEQUENCE [LARGE SCALE GENOMIC DNA]</scope>
    <source>
        <tissue evidence="2">Muscle</tissue>
    </source>
</reference>
<dbReference type="EMBL" id="VSRR010141093">
    <property type="protein sequence ID" value="MPD04442.1"/>
    <property type="molecule type" value="Genomic_DNA"/>
</dbReference>
<dbReference type="Proteomes" id="UP000324222">
    <property type="component" value="Unassembled WGS sequence"/>
</dbReference>
<proteinExistence type="predicted"/>
<accession>A0A5B7K270</accession>
<keyword evidence="3" id="KW-1185">Reference proteome</keyword>